<keyword evidence="2" id="KW-0238">DNA-binding</keyword>
<accession>A0ABU1H8Y0</accession>
<comment type="caution">
    <text evidence="4">The sequence shown here is derived from an EMBL/GenBank/DDBJ whole genome shotgun (WGS) entry which is preliminary data.</text>
</comment>
<dbReference type="Gene3D" id="3.90.220.20">
    <property type="entry name" value="DNA methylase specificity domains"/>
    <property type="match status" value="1"/>
</dbReference>
<evidence type="ECO:0000256" key="2">
    <source>
        <dbReference type="ARBA" id="ARBA00023125"/>
    </source>
</evidence>
<evidence type="ECO:0000313" key="4">
    <source>
        <dbReference type="EMBL" id="MDR5900117.1"/>
    </source>
</evidence>
<sequence length="53" mass="5869">MSKKPLSLAKEQHRIVQKVDELTALCDHLKERLNQASQTRNQLAEAAVEGALG</sequence>
<dbReference type="EMBL" id="JARWAN010000027">
    <property type="protein sequence ID" value="MDR5900117.1"/>
    <property type="molecule type" value="Genomic_DNA"/>
</dbReference>
<evidence type="ECO:0000313" key="5">
    <source>
        <dbReference type="Proteomes" id="UP001254564"/>
    </source>
</evidence>
<reference evidence="4 5" key="1">
    <citation type="submission" date="2023-04" db="EMBL/GenBank/DDBJ databases">
        <title>A long-awaited taxogenomic arrangement of the family Halomonadaceae.</title>
        <authorList>
            <person name="De La Haba R."/>
            <person name="Chuvochina M."/>
            <person name="Wittouck S."/>
            <person name="Arahal D.R."/>
            <person name="Sanchez-Porro C."/>
            <person name="Hugenholtz P."/>
            <person name="Ventosa A."/>
        </authorList>
    </citation>
    <scope>NUCLEOTIDE SEQUENCE [LARGE SCALE GENOMIC DNA]</scope>
    <source>
        <strain evidence="4 5">DSM 21020</strain>
    </source>
</reference>
<evidence type="ECO:0000256" key="3">
    <source>
        <dbReference type="SAM" id="Coils"/>
    </source>
</evidence>
<proteinExistence type="predicted"/>
<keyword evidence="3" id="KW-0175">Coiled coil</keyword>
<evidence type="ECO:0000256" key="1">
    <source>
        <dbReference type="ARBA" id="ARBA00022747"/>
    </source>
</evidence>
<keyword evidence="5" id="KW-1185">Reference proteome</keyword>
<dbReference type="RefSeq" id="WP_309656989.1">
    <property type="nucleotide sequence ID" value="NZ_JARWAN010000027.1"/>
</dbReference>
<name>A0ABU1H8Y0_9GAMM</name>
<dbReference type="SUPFAM" id="SSF116734">
    <property type="entry name" value="DNA methylase specificity domain"/>
    <property type="match status" value="1"/>
</dbReference>
<organism evidence="4 5">
    <name type="scientific">Vreelandella vilamensis</name>
    <dbReference type="NCBI Taxonomy" id="531309"/>
    <lineage>
        <taxon>Bacteria</taxon>
        <taxon>Pseudomonadati</taxon>
        <taxon>Pseudomonadota</taxon>
        <taxon>Gammaproteobacteria</taxon>
        <taxon>Oceanospirillales</taxon>
        <taxon>Halomonadaceae</taxon>
        <taxon>Vreelandella</taxon>
    </lineage>
</organism>
<protein>
    <submittedName>
        <fullName evidence="4">Uncharacterized protein</fullName>
    </submittedName>
</protein>
<keyword evidence="1" id="KW-0680">Restriction system</keyword>
<gene>
    <name evidence="4" type="ORF">QC823_14120</name>
</gene>
<dbReference type="InterPro" id="IPR044946">
    <property type="entry name" value="Restrct_endonuc_typeI_TRD_sf"/>
</dbReference>
<dbReference type="Proteomes" id="UP001254564">
    <property type="component" value="Unassembled WGS sequence"/>
</dbReference>
<feature type="coiled-coil region" evidence="3">
    <location>
        <begin position="19"/>
        <end position="46"/>
    </location>
</feature>